<dbReference type="EMBL" id="JALJOT010000007">
    <property type="protein sequence ID" value="KAK9909236.1"/>
    <property type="molecule type" value="Genomic_DNA"/>
</dbReference>
<dbReference type="InterPro" id="IPR027266">
    <property type="entry name" value="TrmE/GcvT-like"/>
</dbReference>
<organism evidence="3 4">
    <name type="scientific">Coccomyxa subellipsoidea</name>
    <dbReference type="NCBI Taxonomy" id="248742"/>
    <lineage>
        <taxon>Eukaryota</taxon>
        <taxon>Viridiplantae</taxon>
        <taxon>Chlorophyta</taxon>
        <taxon>core chlorophytes</taxon>
        <taxon>Trebouxiophyceae</taxon>
        <taxon>Trebouxiophyceae incertae sedis</taxon>
        <taxon>Coccomyxaceae</taxon>
        <taxon>Coccomyxa</taxon>
    </lineage>
</organism>
<reference evidence="3 4" key="1">
    <citation type="journal article" date="2024" name="Nat. Commun.">
        <title>Phylogenomics reveals the evolutionary origins of lichenization in chlorophyte algae.</title>
        <authorList>
            <person name="Puginier C."/>
            <person name="Libourel C."/>
            <person name="Otte J."/>
            <person name="Skaloud P."/>
            <person name="Haon M."/>
            <person name="Grisel S."/>
            <person name="Petersen M."/>
            <person name="Berrin J.G."/>
            <person name="Delaux P.M."/>
            <person name="Dal Grande F."/>
            <person name="Keller J."/>
        </authorList>
    </citation>
    <scope>NUCLEOTIDE SEQUENCE [LARGE SCALE GENOMIC DNA]</scope>
    <source>
        <strain evidence="3 4">SAG 216-7</strain>
    </source>
</reference>
<comment type="caution">
    <text evidence="3">The sequence shown here is derived from an EMBL/GenBank/DDBJ whole genome shotgun (WGS) entry which is preliminary data.</text>
</comment>
<feature type="domain" description="GCVT N-terminal" evidence="2">
    <location>
        <begin position="46"/>
        <end position="268"/>
    </location>
</feature>
<evidence type="ECO:0000256" key="1">
    <source>
        <dbReference type="ARBA" id="ARBA00022946"/>
    </source>
</evidence>
<evidence type="ECO:0000259" key="2">
    <source>
        <dbReference type="Pfam" id="PF01571"/>
    </source>
</evidence>
<dbReference type="InterPro" id="IPR017703">
    <property type="entry name" value="YgfZ/GCV_T_CS"/>
</dbReference>
<dbReference type="InterPro" id="IPR028896">
    <property type="entry name" value="GcvT/YgfZ/DmdA"/>
</dbReference>
<dbReference type="NCBIfam" id="TIGR03317">
    <property type="entry name" value="ygfZ_signature"/>
    <property type="match status" value="1"/>
</dbReference>
<name>A0ABR2YQM7_9CHLO</name>
<dbReference type="Pfam" id="PF01571">
    <property type="entry name" value="GCV_T"/>
    <property type="match status" value="1"/>
</dbReference>
<keyword evidence="4" id="KW-1185">Reference proteome</keyword>
<dbReference type="PIRSF" id="PIRSF006487">
    <property type="entry name" value="GcvT"/>
    <property type="match status" value="1"/>
</dbReference>
<dbReference type="PANTHER" id="PTHR43757:SF14">
    <property type="entry name" value="GLYCINE CLEAVAGE T-PROTEIN FAMILY"/>
    <property type="match status" value="1"/>
</dbReference>
<dbReference type="Proteomes" id="UP001491310">
    <property type="component" value="Unassembled WGS sequence"/>
</dbReference>
<keyword evidence="1" id="KW-0809">Transit peptide</keyword>
<gene>
    <name evidence="3" type="ORF">WJX75_009312</name>
</gene>
<proteinExistence type="predicted"/>
<dbReference type="InterPro" id="IPR006222">
    <property type="entry name" value="GCVT_N"/>
</dbReference>
<dbReference type="SUPFAM" id="SSF103025">
    <property type="entry name" value="Folate-binding domain"/>
    <property type="match status" value="1"/>
</dbReference>
<evidence type="ECO:0000313" key="3">
    <source>
        <dbReference type="EMBL" id="KAK9909236.1"/>
    </source>
</evidence>
<sequence length="380" mass="39860">MPVASTSNPQQPISFYSQRAAHPEDQGAIFQETSVPVSFGDDEGAATALENGVVVVDRSHWGRLRISGDDRLRFLHGQSTADFLSLQPGTGCRTVFVNRHGRTIDLASCLVQGSSVMIIVSPSKKTAIKDRLEQYIFFGDKVEVQDVSDSTVLFTLAGPGSDELVTNLGAASLVGREEGCHAVFGAAGQPVVVSIARELGVPGYSIIASEGVGGDLWQRIVGQGAVPMGVAGWERARVLAGRPAVDSELTDLYNPMEAGLCSAVSVTKGCYIGQETLSKLTNLDAVKQQLWGLELSTPANVGDEISDGSSKIGIVTSTAQQCDGRPFALGYVRCRSKGAQVSLEGRQVLVAGAEAIIVGIPFASRIVDAGAQAKEAVSAL</sequence>
<dbReference type="PANTHER" id="PTHR43757">
    <property type="entry name" value="AMINOMETHYLTRANSFERASE"/>
    <property type="match status" value="1"/>
</dbReference>
<accession>A0ABR2YQM7</accession>
<dbReference type="Gene3D" id="3.30.1360.120">
    <property type="entry name" value="Probable tRNA modification gtpase trme, domain 1"/>
    <property type="match status" value="1"/>
</dbReference>
<protein>
    <recommendedName>
        <fullName evidence="2">GCVT N-terminal domain-containing protein</fullName>
    </recommendedName>
</protein>
<evidence type="ECO:0000313" key="4">
    <source>
        <dbReference type="Proteomes" id="UP001491310"/>
    </source>
</evidence>